<proteinExistence type="predicted"/>
<gene>
    <name evidence="1" type="ORF">CELE_T04C10.11</name>
    <name evidence="1 3" type="ORF">T04C10.11</name>
</gene>
<keyword evidence="2" id="KW-1185">Reference proteome</keyword>
<evidence type="ECO:0000313" key="3">
    <source>
        <dbReference type="WormBase" id="T04C10.11"/>
    </source>
</evidence>
<dbReference type="Proteomes" id="UP000001940">
    <property type="component" value="Chromosome X"/>
</dbReference>
<dbReference type="AlphaFoldDB" id="A0A8S4SL73"/>
<reference evidence="1 2" key="1">
    <citation type="journal article" date="1998" name="Science">
        <title>Genome sequence of the nematode C. elegans: a platform for investigating biology.</title>
        <authorList>
            <consortium name="The C. elegans sequencing consortium"/>
            <person name="Sulson J.E."/>
            <person name="Waterston R."/>
        </authorList>
    </citation>
    <scope>NUCLEOTIDE SEQUENCE [LARGE SCALE GENOMIC DNA]</scope>
    <source>
        <strain evidence="1 2">Bristol N2</strain>
    </source>
</reference>
<accession>A0A8S4SL73</accession>
<evidence type="ECO:0000313" key="2">
    <source>
        <dbReference type="Proteomes" id="UP000001940"/>
    </source>
</evidence>
<protein>
    <submittedName>
        <fullName evidence="1">Uncharacterized protein</fullName>
    </submittedName>
</protein>
<dbReference type="EMBL" id="BX284606">
    <property type="protein sequence ID" value="CAH2694145.1"/>
    <property type="molecule type" value="Genomic_DNA"/>
</dbReference>
<sequence>MDTYSHFLAETSHLKIMNFNMNYSTEPSQYQSYVIANAPSATAPICTEITCCVC</sequence>
<dbReference type="AGR" id="WB:WBGene00303075"/>
<dbReference type="WormBase" id="T04C10.11">
    <property type="protein sequence ID" value="CE54544"/>
    <property type="gene ID" value="WBGene00303075"/>
</dbReference>
<name>A0A8S4SL73_CAEEL</name>
<organism evidence="1 2">
    <name type="scientific">Caenorhabditis elegans</name>
    <dbReference type="NCBI Taxonomy" id="6239"/>
    <lineage>
        <taxon>Eukaryota</taxon>
        <taxon>Metazoa</taxon>
        <taxon>Ecdysozoa</taxon>
        <taxon>Nematoda</taxon>
        <taxon>Chromadorea</taxon>
        <taxon>Rhabditida</taxon>
        <taxon>Rhabditina</taxon>
        <taxon>Rhabditomorpha</taxon>
        <taxon>Rhabditoidea</taxon>
        <taxon>Rhabditidae</taxon>
        <taxon>Peloderinae</taxon>
        <taxon>Caenorhabditis</taxon>
    </lineage>
</organism>
<evidence type="ECO:0000313" key="1">
    <source>
        <dbReference type="EMBL" id="CAH2694145.1"/>
    </source>
</evidence>